<sequence length="148" mass="16495">IAARRSLSSSRSYDYDYLSINKTWVLTPKTQETDATQILNSLLKNYDNKLRPDIGIKPTFIDVDIYVNSIGPVSVIQMVSGGTPAAGSERGLWGQLARHWCHVLVVASQGKVDLFASLGKRCSDWLIAGARKAWWTSQVRSKVPECPW</sequence>
<dbReference type="Ensembl" id="ENSAZOT00000007604.1">
    <property type="protein sequence ID" value="ENSAZOP00000007130.1"/>
    <property type="gene ID" value="ENSAZOG00000004561.1"/>
</dbReference>
<keyword evidence="6" id="KW-1185">Reference proteome</keyword>
<dbReference type="InterPro" id="IPR005437">
    <property type="entry name" value="GABRG-1/4"/>
</dbReference>
<keyword evidence="3" id="KW-0325">Glycoprotein</keyword>
<dbReference type="Gene3D" id="2.70.170.10">
    <property type="entry name" value="Neurotransmitter-gated ion-channel ligand-binding domain"/>
    <property type="match status" value="1"/>
</dbReference>
<evidence type="ECO:0000313" key="5">
    <source>
        <dbReference type="Ensembl" id="ENSAZOP00000007130.1"/>
    </source>
</evidence>
<name>A0A8B9UC03_9AVES</name>
<dbReference type="PRINTS" id="PR01620">
    <property type="entry name" value="GABAARGAMMA"/>
</dbReference>
<keyword evidence="1" id="KW-0770">Synapse</keyword>
<evidence type="ECO:0000256" key="4">
    <source>
        <dbReference type="ARBA" id="ARBA00034099"/>
    </source>
</evidence>
<evidence type="ECO:0000256" key="2">
    <source>
        <dbReference type="ARBA" id="ARBA00023157"/>
    </source>
</evidence>
<organism evidence="5 6">
    <name type="scientific">Anas zonorhyncha</name>
    <name type="common">Eastern spot-billed duck</name>
    <dbReference type="NCBI Taxonomy" id="75864"/>
    <lineage>
        <taxon>Eukaryota</taxon>
        <taxon>Metazoa</taxon>
        <taxon>Chordata</taxon>
        <taxon>Craniata</taxon>
        <taxon>Vertebrata</taxon>
        <taxon>Euteleostomi</taxon>
        <taxon>Archelosauria</taxon>
        <taxon>Archosauria</taxon>
        <taxon>Dinosauria</taxon>
        <taxon>Saurischia</taxon>
        <taxon>Theropoda</taxon>
        <taxon>Coelurosauria</taxon>
        <taxon>Aves</taxon>
        <taxon>Neognathae</taxon>
        <taxon>Galloanserae</taxon>
        <taxon>Anseriformes</taxon>
        <taxon>Anatidae</taxon>
        <taxon>Anatinae</taxon>
        <taxon>Anas</taxon>
    </lineage>
</organism>
<evidence type="ECO:0000256" key="3">
    <source>
        <dbReference type="ARBA" id="ARBA00023180"/>
    </source>
</evidence>
<dbReference type="GO" id="GO:0006821">
    <property type="term" value="P:chloride transport"/>
    <property type="evidence" value="ECO:0007669"/>
    <property type="project" value="InterPro"/>
</dbReference>
<comment type="subcellular location">
    <subcellularLocation>
        <location evidence="4">Synaptic cell membrane</location>
        <topology evidence="4">Multi-pass membrane protein</topology>
    </subcellularLocation>
</comment>
<protein>
    <recommendedName>
        <fullName evidence="7">Neurotransmitter-gated ion-channel ligand-binding domain-containing protein</fullName>
    </recommendedName>
</protein>
<dbReference type="SUPFAM" id="SSF63712">
    <property type="entry name" value="Nicotinic receptor ligand binding domain-like"/>
    <property type="match status" value="1"/>
</dbReference>
<dbReference type="InterPro" id="IPR036734">
    <property type="entry name" value="Neur_chan_lig-bd_sf"/>
</dbReference>
<dbReference type="Proteomes" id="UP000694549">
    <property type="component" value="Unplaced"/>
</dbReference>
<dbReference type="GO" id="GO:0005230">
    <property type="term" value="F:extracellular ligand-gated monoatomic ion channel activity"/>
    <property type="evidence" value="ECO:0007669"/>
    <property type="project" value="InterPro"/>
</dbReference>
<dbReference type="AlphaFoldDB" id="A0A8B9UC03"/>
<keyword evidence="2" id="KW-1015">Disulfide bond</keyword>
<dbReference type="GO" id="GO:0097060">
    <property type="term" value="C:synaptic membrane"/>
    <property type="evidence" value="ECO:0007669"/>
    <property type="project" value="UniProtKB-SubCell"/>
</dbReference>
<accession>A0A8B9UC03</accession>
<evidence type="ECO:0000256" key="1">
    <source>
        <dbReference type="ARBA" id="ARBA00023018"/>
    </source>
</evidence>
<reference evidence="5" key="2">
    <citation type="submission" date="2025-09" db="UniProtKB">
        <authorList>
            <consortium name="Ensembl"/>
        </authorList>
    </citation>
    <scope>IDENTIFICATION</scope>
</reference>
<dbReference type="GO" id="GO:0004890">
    <property type="term" value="F:GABA-A receptor activity"/>
    <property type="evidence" value="ECO:0007669"/>
    <property type="project" value="InterPro"/>
</dbReference>
<evidence type="ECO:0000313" key="6">
    <source>
        <dbReference type="Proteomes" id="UP000694549"/>
    </source>
</evidence>
<evidence type="ECO:0008006" key="7">
    <source>
        <dbReference type="Google" id="ProtNLM"/>
    </source>
</evidence>
<reference evidence="5" key="1">
    <citation type="submission" date="2025-08" db="UniProtKB">
        <authorList>
            <consortium name="Ensembl"/>
        </authorList>
    </citation>
    <scope>IDENTIFICATION</scope>
</reference>
<proteinExistence type="predicted"/>
<dbReference type="GO" id="GO:0007214">
    <property type="term" value="P:gamma-aminobutyric acid signaling pathway"/>
    <property type="evidence" value="ECO:0007669"/>
    <property type="project" value="InterPro"/>
</dbReference>